<name>A0ABW5KIU0_9SPHI</name>
<comment type="caution">
    <text evidence="1">The sequence shown here is derived from an EMBL/GenBank/DDBJ whole genome shotgun (WGS) entry which is preliminary data.</text>
</comment>
<dbReference type="Gene3D" id="3.30.530.80">
    <property type="match status" value="1"/>
</dbReference>
<reference evidence="2" key="1">
    <citation type="journal article" date="2019" name="Int. J. Syst. Evol. Microbiol.">
        <title>The Global Catalogue of Microorganisms (GCM) 10K type strain sequencing project: providing services to taxonomists for standard genome sequencing and annotation.</title>
        <authorList>
            <consortium name="The Broad Institute Genomics Platform"/>
            <consortium name="The Broad Institute Genome Sequencing Center for Infectious Disease"/>
            <person name="Wu L."/>
            <person name="Ma J."/>
        </authorList>
    </citation>
    <scope>NUCLEOTIDE SEQUENCE [LARGE SCALE GENOMIC DNA]</scope>
    <source>
        <strain evidence="2">KCTC 42662</strain>
    </source>
</reference>
<sequence length="184" mass="20735">MKKLLLTSFFLGIFSLGYAQLTLTMNGFRNESDTTLASVVHKFPNQNADEIYTKALAALNRYRSSEIRTKEILLSPGASIFVSGESEVLGIKGVTVYAIYAVSFDFKDGAMKYSVDNIKFDAKGSGGELYKVVDKYKGKNFSYKKSVWSENGTLVDPEGKKVIEDFYNGFLEHVLSEIEDWERW</sequence>
<organism evidence="1 2">
    <name type="scientific">Sphingobacterium suaedae</name>
    <dbReference type="NCBI Taxonomy" id="1686402"/>
    <lineage>
        <taxon>Bacteria</taxon>
        <taxon>Pseudomonadati</taxon>
        <taxon>Bacteroidota</taxon>
        <taxon>Sphingobacteriia</taxon>
        <taxon>Sphingobacteriales</taxon>
        <taxon>Sphingobacteriaceae</taxon>
        <taxon>Sphingobacterium</taxon>
    </lineage>
</organism>
<proteinExistence type="predicted"/>
<accession>A0ABW5KIU0</accession>
<protein>
    <recommendedName>
        <fullName evidence="3">DUF4468 domain-containing protein</fullName>
    </recommendedName>
</protein>
<dbReference type="EMBL" id="JBHULR010000003">
    <property type="protein sequence ID" value="MFD2547692.1"/>
    <property type="molecule type" value="Genomic_DNA"/>
</dbReference>
<evidence type="ECO:0008006" key="3">
    <source>
        <dbReference type="Google" id="ProtNLM"/>
    </source>
</evidence>
<evidence type="ECO:0000313" key="2">
    <source>
        <dbReference type="Proteomes" id="UP001597545"/>
    </source>
</evidence>
<keyword evidence="2" id="KW-1185">Reference proteome</keyword>
<dbReference type="RefSeq" id="WP_380902689.1">
    <property type="nucleotide sequence ID" value="NZ_JBHUEG010000007.1"/>
</dbReference>
<gene>
    <name evidence="1" type="ORF">ACFSR5_08555</name>
</gene>
<dbReference type="Proteomes" id="UP001597545">
    <property type="component" value="Unassembled WGS sequence"/>
</dbReference>
<evidence type="ECO:0000313" key="1">
    <source>
        <dbReference type="EMBL" id="MFD2547692.1"/>
    </source>
</evidence>